<reference evidence="7 8" key="1">
    <citation type="submission" date="2016-04" db="EMBL/GenBank/DDBJ databases">
        <authorList>
            <consortium name="Pathogen Informatics"/>
        </authorList>
    </citation>
    <scope>NUCLEOTIDE SEQUENCE [LARGE SCALE GENOMIC DNA]</scope>
    <source>
        <strain evidence="7 8">H044680328</strain>
    </source>
</reference>
<dbReference type="PANTHER" id="PTHR32322">
    <property type="entry name" value="INNER MEMBRANE TRANSPORTER"/>
    <property type="match status" value="1"/>
</dbReference>
<dbReference type="eggNOG" id="COG0697">
    <property type="taxonomic scope" value="Bacteria"/>
</dbReference>
<evidence type="ECO:0000259" key="6">
    <source>
        <dbReference type="Pfam" id="PF00892"/>
    </source>
</evidence>
<accession>A0A157RLU9</accession>
<name>A0A157RLU9_9BORD</name>
<evidence type="ECO:0000313" key="7">
    <source>
        <dbReference type="EMBL" id="SAI70262.1"/>
    </source>
</evidence>
<evidence type="ECO:0000256" key="4">
    <source>
        <dbReference type="ARBA" id="ARBA00023136"/>
    </source>
</evidence>
<gene>
    <name evidence="7" type="ORF">SAMEA3906487_02129</name>
</gene>
<feature type="transmembrane region" description="Helical" evidence="5">
    <location>
        <begin position="95"/>
        <end position="113"/>
    </location>
</feature>
<dbReference type="PATRIC" id="fig|123899.6.peg.2126"/>
<dbReference type="AlphaFoldDB" id="A0A157RLU9"/>
<comment type="subcellular location">
    <subcellularLocation>
        <location evidence="1">Membrane</location>
        <topology evidence="1">Multi-pass membrane protein</topology>
    </subcellularLocation>
</comment>
<feature type="transmembrane region" description="Helical" evidence="5">
    <location>
        <begin position="208"/>
        <end position="226"/>
    </location>
</feature>
<organism evidence="7 8">
    <name type="scientific">Bordetella trematum</name>
    <dbReference type="NCBI Taxonomy" id="123899"/>
    <lineage>
        <taxon>Bacteria</taxon>
        <taxon>Pseudomonadati</taxon>
        <taxon>Pseudomonadota</taxon>
        <taxon>Betaproteobacteria</taxon>
        <taxon>Burkholderiales</taxon>
        <taxon>Alcaligenaceae</taxon>
        <taxon>Bordetella</taxon>
    </lineage>
</organism>
<feature type="transmembrane region" description="Helical" evidence="5">
    <location>
        <begin position="150"/>
        <end position="167"/>
    </location>
</feature>
<keyword evidence="8" id="KW-1185">Reference proteome</keyword>
<dbReference type="Pfam" id="PF00892">
    <property type="entry name" value="EamA"/>
    <property type="match status" value="1"/>
</dbReference>
<feature type="transmembrane region" description="Helical" evidence="5">
    <location>
        <begin position="174"/>
        <end position="196"/>
    </location>
</feature>
<evidence type="ECO:0000256" key="3">
    <source>
        <dbReference type="ARBA" id="ARBA00022989"/>
    </source>
</evidence>
<dbReference type="Proteomes" id="UP000076825">
    <property type="component" value="Chromosome 1"/>
</dbReference>
<dbReference type="SUPFAM" id="SSF103481">
    <property type="entry name" value="Multidrug resistance efflux transporter EmrE"/>
    <property type="match status" value="2"/>
</dbReference>
<evidence type="ECO:0000256" key="5">
    <source>
        <dbReference type="SAM" id="Phobius"/>
    </source>
</evidence>
<evidence type="ECO:0000256" key="2">
    <source>
        <dbReference type="ARBA" id="ARBA00022692"/>
    </source>
</evidence>
<feature type="transmembrane region" description="Helical" evidence="5">
    <location>
        <begin position="63"/>
        <end position="83"/>
    </location>
</feature>
<feature type="domain" description="EamA" evidence="6">
    <location>
        <begin position="3"/>
        <end position="135"/>
    </location>
</feature>
<dbReference type="STRING" id="123899.SAMEA3906487_02129"/>
<dbReference type="PANTHER" id="PTHR32322:SF9">
    <property type="entry name" value="AMINO-ACID METABOLITE EFFLUX PUMP-RELATED"/>
    <property type="match status" value="1"/>
</dbReference>
<proteinExistence type="predicted"/>
<protein>
    <submittedName>
        <fullName evidence="7">Membrane protein</fullName>
    </submittedName>
</protein>
<feature type="transmembrane region" description="Helical" evidence="5">
    <location>
        <begin position="238"/>
        <end position="259"/>
    </location>
</feature>
<feature type="transmembrane region" description="Helical" evidence="5">
    <location>
        <begin position="6"/>
        <end position="25"/>
    </location>
</feature>
<dbReference type="EMBL" id="LT546645">
    <property type="protein sequence ID" value="SAI70262.1"/>
    <property type="molecule type" value="Genomic_DNA"/>
</dbReference>
<feature type="transmembrane region" description="Helical" evidence="5">
    <location>
        <begin position="265"/>
        <end position="282"/>
    </location>
</feature>
<dbReference type="OrthoDB" id="1524053at2"/>
<dbReference type="RefSeq" id="WP_025512787.1">
    <property type="nucleotide sequence ID" value="NZ_CP016340.1"/>
</dbReference>
<feature type="transmembrane region" description="Helical" evidence="5">
    <location>
        <begin position="37"/>
        <end position="57"/>
    </location>
</feature>
<dbReference type="GeneID" id="56590596"/>
<dbReference type="InterPro" id="IPR050638">
    <property type="entry name" value="AA-Vitamin_Transporters"/>
</dbReference>
<evidence type="ECO:0000313" key="8">
    <source>
        <dbReference type="Proteomes" id="UP000076825"/>
    </source>
</evidence>
<keyword evidence="3 5" id="KW-1133">Transmembrane helix</keyword>
<sequence length="283" mass="29882">MNPGLLYLPLSVACSVAMVVVLKLARRHGLDVRQAILVNYAVASTLCLLLLGARPALPATPALWLVLLALGVLLPGGFMALAQSVRHAGIVRTDAAQRLSLFVALAAAFLFFGETWNLHKLAGTALAGGALYCLLRKPADDLPDGEHARWLWPLAVWGVYGVIDILFKVMARAGAAFAPALLGVFLLAGLLMLAWLLWRGTAWRMRDLAAGLLLGAINFGNIYSYIRAHQSLPEQPALVFASMNMGVIVLGTAVGALGFGERLSALNVAGVAMALGAIAVMLP</sequence>
<dbReference type="KEGG" id="btrm:SAMEA390648702129"/>
<dbReference type="GO" id="GO:0016020">
    <property type="term" value="C:membrane"/>
    <property type="evidence" value="ECO:0007669"/>
    <property type="project" value="UniProtKB-SubCell"/>
</dbReference>
<dbReference type="InterPro" id="IPR000620">
    <property type="entry name" value="EamA_dom"/>
</dbReference>
<dbReference type="InterPro" id="IPR037185">
    <property type="entry name" value="EmrE-like"/>
</dbReference>
<keyword evidence="4 5" id="KW-0472">Membrane</keyword>
<keyword evidence="2 5" id="KW-0812">Transmembrane</keyword>
<evidence type="ECO:0000256" key="1">
    <source>
        <dbReference type="ARBA" id="ARBA00004141"/>
    </source>
</evidence>